<proteinExistence type="predicted"/>
<dbReference type="GO" id="GO:0005829">
    <property type="term" value="C:cytosol"/>
    <property type="evidence" value="ECO:0007669"/>
    <property type="project" value="TreeGrafter"/>
</dbReference>
<dbReference type="GO" id="GO:0003700">
    <property type="term" value="F:DNA-binding transcription factor activity"/>
    <property type="evidence" value="ECO:0007669"/>
    <property type="project" value="InterPro"/>
</dbReference>
<reference evidence="5 6" key="1">
    <citation type="submission" date="2020-08" db="EMBL/GenBank/DDBJ databases">
        <title>Functional genomics of gut bacteria from endangered species of beetles.</title>
        <authorList>
            <person name="Carlos-Shanley C."/>
        </authorList>
    </citation>
    <scope>NUCLEOTIDE SEQUENCE [LARGE SCALE GENOMIC DNA]</scope>
    <source>
        <strain evidence="5 6">S00198</strain>
    </source>
</reference>
<sequence>MYSHLAQGAAQRADPARAAMAAVQRPWSQASTAAAGEKRFAPSKLSVLVEVAQELGWPVEAVLAGTGLDRAAVQDPFTLTSPSQFLQAVRNIVHLPRGCEAGVRVGARLHASCYGMYGYALLCSESMRQMFDTGVKFHQLANGMLQIKWVEQQGLATWLLPSHDTLLVRDVDAALYRLLIDLQFAVHVTLFKDIMGPWCVPQQACFTCPEPPHAALLAQLLECPLAFGQPQNTLSYPAAWLERAPQLANPITAAHVSSQCMRLLDEFKWHAGITRRVYQELTRTPGQFPDIEVVAEALCMTSRTLRRKLEAEGTSFTDLLSSVRKALAIDYLSSTRMGADDIAAAIGFSDAVSFRHAFKRWTGKSPSEYRRAAGFLQG</sequence>
<dbReference type="PANTHER" id="PTHR47894">
    <property type="entry name" value="HTH-TYPE TRANSCRIPTIONAL REGULATOR GADX"/>
    <property type="match status" value="1"/>
</dbReference>
<dbReference type="Pfam" id="PF12833">
    <property type="entry name" value="HTH_18"/>
    <property type="match status" value="1"/>
</dbReference>
<dbReference type="InterPro" id="IPR018060">
    <property type="entry name" value="HTH_AraC"/>
</dbReference>
<evidence type="ECO:0000256" key="3">
    <source>
        <dbReference type="ARBA" id="ARBA00023163"/>
    </source>
</evidence>
<dbReference type="GO" id="GO:0000976">
    <property type="term" value="F:transcription cis-regulatory region binding"/>
    <property type="evidence" value="ECO:0007669"/>
    <property type="project" value="TreeGrafter"/>
</dbReference>
<dbReference type="PROSITE" id="PS01124">
    <property type="entry name" value="HTH_ARAC_FAMILY_2"/>
    <property type="match status" value="1"/>
</dbReference>
<evidence type="ECO:0000259" key="4">
    <source>
        <dbReference type="PROSITE" id="PS01124"/>
    </source>
</evidence>
<evidence type="ECO:0000313" key="5">
    <source>
        <dbReference type="EMBL" id="MBB6560123.1"/>
    </source>
</evidence>
<dbReference type="SMART" id="SM00342">
    <property type="entry name" value="HTH_ARAC"/>
    <property type="match status" value="1"/>
</dbReference>
<evidence type="ECO:0000256" key="2">
    <source>
        <dbReference type="ARBA" id="ARBA00023125"/>
    </source>
</evidence>
<evidence type="ECO:0000256" key="1">
    <source>
        <dbReference type="ARBA" id="ARBA00023015"/>
    </source>
</evidence>
<dbReference type="RefSeq" id="WP_184857773.1">
    <property type="nucleotide sequence ID" value="NZ_JACHLK010000004.1"/>
</dbReference>
<keyword evidence="3" id="KW-0804">Transcription</keyword>
<dbReference type="InterPro" id="IPR009057">
    <property type="entry name" value="Homeodomain-like_sf"/>
</dbReference>
<protein>
    <submittedName>
        <fullName evidence="5">AraC-like DNA-binding protein</fullName>
    </submittedName>
</protein>
<feature type="domain" description="HTH araC/xylS-type" evidence="4">
    <location>
        <begin position="275"/>
        <end position="372"/>
    </location>
</feature>
<dbReference type="AlphaFoldDB" id="A0A7X0PDW6"/>
<accession>A0A7X0PDW6</accession>
<comment type="caution">
    <text evidence="5">The sequence shown here is derived from an EMBL/GenBank/DDBJ whole genome shotgun (WGS) entry which is preliminary data.</text>
</comment>
<gene>
    <name evidence="5" type="ORF">HNP48_002795</name>
</gene>
<keyword evidence="6" id="KW-1185">Reference proteome</keyword>
<dbReference type="InterPro" id="IPR032687">
    <property type="entry name" value="AraC-type_N"/>
</dbReference>
<organism evidence="5 6">
    <name type="scientific">Acidovorax soli</name>
    <dbReference type="NCBI Taxonomy" id="592050"/>
    <lineage>
        <taxon>Bacteria</taxon>
        <taxon>Pseudomonadati</taxon>
        <taxon>Pseudomonadota</taxon>
        <taxon>Betaproteobacteria</taxon>
        <taxon>Burkholderiales</taxon>
        <taxon>Comamonadaceae</taxon>
        <taxon>Acidovorax</taxon>
    </lineage>
</organism>
<keyword evidence="2 5" id="KW-0238">DNA-binding</keyword>
<dbReference type="PANTHER" id="PTHR47894:SF1">
    <property type="entry name" value="HTH-TYPE TRANSCRIPTIONAL REGULATOR VQSM"/>
    <property type="match status" value="1"/>
</dbReference>
<keyword evidence="1" id="KW-0805">Transcription regulation</keyword>
<dbReference type="EMBL" id="JACHLK010000004">
    <property type="protein sequence ID" value="MBB6560123.1"/>
    <property type="molecule type" value="Genomic_DNA"/>
</dbReference>
<dbReference type="Pfam" id="PF12625">
    <property type="entry name" value="Arabinose_bd"/>
    <property type="match status" value="1"/>
</dbReference>
<evidence type="ECO:0000313" key="6">
    <source>
        <dbReference type="Proteomes" id="UP000575083"/>
    </source>
</evidence>
<dbReference type="SUPFAM" id="SSF46689">
    <property type="entry name" value="Homeodomain-like"/>
    <property type="match status" value="1"/>
</dbReference>
<dbReference type="Proteomes" id="UP000575083">
    <property type="component" value="Unassembled WGS sequence"/>
</dbReference>
<name>A0A7X0PDW6_9BURK</name>
<dbReference type="Gene3D" id="1.10.10.60">
    <property type="entry name" value="Homeodomain-like"/>
    <property type="match status" value="1"/>
</dbReference>